<dbReference type="PANTHER" id="PTHR35526:SF3">
    <property type="entry name" value="ANTI-SIGMA-F FACTOR RSBW"/>
    <property type="match status" value="1"/>
</dbReference>
<evidence type="ECO:0000313" key="5">
    <source>
        <dbReference type="Proteomes" id="UP000503011"/>
    </source>
</evidence>
<keyword evidence="1" id="KW-0723">Serine/threonine-protein kinase</keyword>
<accession>A0A6F8YJI2</accession>
<feature type="domain" description="Histidine kinase/HSP90-like ATPase" evidence="3">
    <location>
        <begin position="20"/>
        <end position="138"/>
    </location>
</feature>
<name>A0A6F8YJI2_9ACTN</name>
<dbReference type="Pfam" id="PF13581">
    <property type="entry name" value="HATPase_c_2"/>
    <property type="match status" value="1"/>
</dbReference>
<evidence type="ECO:0000256" key="2">
    <source>
        <dbReference type="SAM" id="MobiDB-lite"/>
    </source>
</evidence>
<protein>
    <recommendedName>
        <fullName evidence="3">Histidine kinase/HSP90-like ATPase domain-containing protein</fullName>
    </recommendedName>
</protein>
<feature type="compositionally biased region" description="Low complexity" evidence="2">
    <location>
        <begin position="235"/>
        <end position="256"/>
    </location>
</feature>
<keyword evidence="5" id="KW-1185">Reference proteome</keyword>
<dbReference type="Gene3D" id="3.30.565.10">
    <property type="entry name" value="Histidine kinase-like ATPase, C-terminal domain"/>
    <property type="match status" value="1"/>
</dbReference>
<dbReference type="CDD" id="cd16936">
    <property type="entry name" value="HATPase_RsbW-like"/>
    <property type="match status" value="1"/>
</dbReference>
<reference evidence="4 5" key="1">
    <citation type="submission" date="2020-03" db="EMBL/GenBank/DDBJ databases">
        <title>Whole genome shotgun sequence of Phytohabitans suffuscus NBRC 105367.</title>
        <authorList>
            <person name="Komaki H."/>
            <person name="Tamura T."/>
        </authorList>
    </citation>
    <scope>NUCLEOTIDE SEQUENCE [LARGE SCALE GENOMIC DNA]</scope>
    <source>
        <strain evidence="4 5">NBRC 105367</strain>
    </source>
</reference>
<dbReference type="InterPro" id="IPR003594">
    <property type="entry name" value="HATPase_dom"/>
</dbReference>
<dbReference type="KEGG" id="psuu:Psuf_036070"/>
<keyword evidence="1" id="KW-0808">Transferase</keyword>
<proteinExistence type="predicted"/>
<evidence type="ECO:0000259" key="3">
    <source>
        <dbReference type="Pfam" id="PF13581"/>
    </source>
</evidence>
<dbReference type="AlphaFoldDB" id="A0A6F8YJI2"/>
<evidence type="ECO:0000313" key="4">
    <source>
        <dbReference type="EMBL" id="BCB86294.1"/>
    </source>
</evidence>
<dbReference type="InterPro" id="IPR036890">
    <property type="entry name" value="HATPase_C_sf"/>
</dbReference>
<dbReference type="InterPro" id="IPR050267">
    <property type="entry name" value="Anti-sigma-factor_SerPK"/>
</dbReference>
<dbReference type="PANTHER" id="PTHR35526">
    <property type="entry name" value="ANTI-SIGMA-F FACTOR RSBW-RELATED"/>
    <property type="match status" value="1"/>
</dbReference>
<gene>
    <name evidence="4" type="ORF">Psuf_036070</name>
</gene>
<dbReference type="Proteomes" id="UP000503011">
    <property type="component" value="Chromosome"/>
</dbReference>
<keyword evidence="1" id="KW-0418">Kinase</keyword>
<dbReference type="GO" id="GO:0004674">
    <property type="term" value="F:protein serine/threonine kinase activity"/>
    <property type="evidence" value="ECO:0007669"/>
    <property type="project" value="UniProtKB-KW"/>
</dbReference>
<evidence type="ECO:0000256" key="1">
    <source>
        <dbReference type="ARBA" id="ARBA00022527"/>
    </source>
</evidence>
<organism evidence="4 5">
    <name type="scientific">Phytohabitans suffuscus</name>
    <dbReference type="NCBI Taxonomy" id="624315"/>
    <lineage>
        <taxon>Bacteria</taxon>
        <taxon>Bacillati</taxon>
        <taxon>Actinomycetota</taxon>
        <taxon>Actinomycetes</taxon>
        <taxon>Micromonosporales</taxon>
        <taxon>Micromonosporaceae</taxon>
    </lineage>
</organism>
<reference evidence="4 5" key="2">
    <citation type="submission" date="2020-03" db="EMBL/GenBank/DDBJ databases">
        <authorList>
            <person name="Ichikawa N."/>
            <person name="Kimura A."/>
            <person name="Kitahashi Y."/>
            <person name="Uohara A."/>
        </authorList>
    </citation>
    <scope>NUCLEOTIDE SEQUENCE [LARGE SCALE GENOMIC DNA]</scope>
    <source>
        <strain evidence="4 5">NBRC 105367</strain>
    </source>
</reference>
<feature type="region of interest" description="Disordered" evidence="2">
    <location>
        <begin position="234"/>
        <end position="256"/>
    </location>
</feature>
<dbReference type="EMBL" id="AP022871">
    <property type="protein sequence ID" value="BCB86294.1"/>
    <property type="molecule type" value="Genomic_DNA"/>
</dbReference>
<sequence>MSAEVTGAPAAEHIRRVRLPADRRTPAAARAVVRSVLAEAHLDDLLNEALLLTTELSTNAVVHAGTELDIEVVAGPTGLTVTVTDYEASPTESLTAGPRNSEVDISDVSERGRGLLLVDHFASRWGTTHLPTGKGVWFRLDRKDVPPAGSLPEAPAPTAGALTTLLQIAPEPHADDALADFAGHLLARVAELVGAAGGAVRLDRGEGGGSQLLARYGRQPRQGAELLRVPLNVNRPYSGSWSSTSRPPGTPGRSPR</sequence>